<evidence type="ECO:0000256" key="1">
    <source>
        <dbReference type="ARBA" id="ARBA00022475"/>
    </source>
</evidence>
<protein>
    <submittedName>
        <fullName evidence="7">Extracellular solute-binding protein</fullName>
    </submittedName>
</protein>
<dbReference type="InterPro" id="IPR006059">
    <property type="entry name" value="SBP"/>
</dbReference>
<dbReference type="EMBL" id="JANFZH010000081">
    <property type="protein sequence ID" value="MCQ4841805.1"/>
    <property type="molecule type" value="Genomic_DNA"/>
</dbReference>
<evidence type="ECO:0000256" key="3">
    <source>
        <dbReference type="ARBA" id="ARBA00023136"/>
    </source>
</evidence>
<evidence type="ECO:0000313" key="8">
    <source>
        <dbReference type="Proteomes" id="UP001524473"/>
    </source>
</evidence>
<sequence length="426" mass="46383">MKVLWKKGIAAMLALLMACGAGGCTDSGELSTDTTSSAGSSAEDDAWIAAATDPLTPYPETVTVTFGKEAGRNFSALAGTEWENDNDDDNTMYDIIGGFLNIDIQIDFVGNGGDDYNKKVAMAIADGNIPDVMKVSDYSTLKQLVESDMVEDLTQAFEDCATDRIRDIYDSFDGRCLESGKIDGKLYGIPATNIFNGQELLWLRKDWLDKLNLEEPETMEDIEYILQQFVEQDPGNNGEGKTIGLVVNTGIAGAYGAQFQLNGIFTHYGAAPGQWIEKDGEVVYGSVQPEMKEALTVLRDWYAKGLIDPQVAVRTYDDLIAVVASGQCGAFFGAWWSCNSPASDAWALDNSVEWVPCVVPVGEDGKITVIEQNPSMGYLVVRKGFEHPEVAVKLVSLQHDYMNRSDYVQSDAEKAYIAGDVACGFL</sequence>
<dbReference type="PANTHER" id="PTHR43649">
    <property type="entry name" value="ARABINOSE-BINDING PROTEIN-RELATED"/>
    <property type="match status" value="1"/>
</dbReference>
<dbReference type="SUPFAM" id="SSF53850">
    <property type="entry name" value="Periplasmic binding protein-like II"/>
    <property type="match status" value="1"/>
</dbReference>
<evidence type="ECO:0000313" key="7">
    <source>
        <dbReference type="EMBL" id="MCQ4841805.1"/>
    </source>
</evidence>
<dbReference type="Pfam" id="PF01547">
    <property type="entry name" value="SBP_bac_1"/>
    <property type="match status" value="1"/>
</dbReference>
<proteinExistence type="predicted"/>
<evidence type="ECO:0000256" key="6">
    <source>
        <dbReference type="SAM" id="SignalP"/>
    </source>
</evidence>
<dbReference type="Proteomes" id="UP001524473">
    <property type="component" value="Unassembled WGS sequence"/>
</dbReference>
<gene>
    <name evidence="7" type="ORF">NE695_18050</name>
</gene>
<dbReference type="RefSeq" id="WP_256192461.1">
    <property type="nucleotide sequence ID" value="NZ_JANFZH010000081.1"/>
</dbReference>
<keyword evidence="2 6" id="KW-0732">Signal</keyword>
<evidence type="ECO:0000256" key="5">
    <source>
        <dbReference type="ARBA" id="ARBA00023288"/>
    </source>
</evidence>
<evidence type="ECO:0000256" key="4">
    <source>
        <dbReference type="ARBA" id="ARBA00023139"/>
    </source>
</evidence>
<keyword evidence="8" id="KW-1185">Reference proteome</keyword>
<dbReference type="PROSITE" id="PS51257">
    <property type="entry name" value="PROKAR_LIPOPROTEIN"/>
    <property type="match status" value="1"/>
</dbReference>
<comment type="caution">
    <text evidence="7">The sequence shown here is derived from an EMBL/GenBank/DDBJ whole genome shotgun (WGS) entry which is preliminary data.</text>
</comment>
<feature type="non-terminal residue" evidence="7">
    <location>
        <position position="426"/>
    </location>
</feature>
<reference evidence="7 8" key="1">
    <citation type="submission" date="2022-06" db="EMBL/GenBank/DDBJ databases">
        <title>Isolation of gut microbiota from human fecal samples.</title>
        <authorList>
            <person name="Pamer E.G."/>
            <person name="Barat B."/>
            <person name="Waligurski E."/>
            <person name="Medina S."/>
            <person name="Paddock L."/>
            <person name="Mostad J."/>
        </authorList>
    </citation>
    <scope>NUCLEOTIDE SEQUENCE [LARGE SCALE GENOMIC DNA]</scope>
    <source>
        <strain evidence="7 8">DFI.9.73</strain>
    </source>
</reference>
<feature type="signal peptide" evidence="6">
    <location>
        <begin position="1"/>
        <end position="23"/>
    </location>
</feature>
<dbReference type="InterPro" id="IPR050490">
    <property type="entry name" value="Bact_solute-bd_prot1"/>
</dbReference>
<keyword evidence="5" id="KW-0449">Lipoprotein</keyword>
<dbReference type="PANTHER" id="PTHR43649:SF33">
    <property type="entry name" value="POLYGALACTURONAN_RHAMNOGALACTURONAN-BINDING PROTEIN YTCQ"/>
    <property type="match status" value="1"/>
</dbReference>
<keyword evidence="3" id="KW-0472">Membrane</keyword>
<accession>A0ABT1S4S2</accession>
<feature type="chain" id="PRO_5045208631" evidence="6">
    <location>
        <begin position="24"/>
        <end position="426"/>
    </location>
</feature>
<name>A0ABT1S4S2_9FIRM</name>
<evidence type="ECO:0000256" key="2">
    <source>
        <dbReference type="ARBA" id="ARBA00022729"/>
    </source>
</evidence>
<keyword evidence="4" id="KW-0564">Palmitate</keyword>
<organism evidence="7 8">
    <name type="scientific">Neglectibacter timonensis</name>
    <dbReference type="NCBI Taxonomy" id="1776382"/>
    <lineage>
        <taxon>Bacteria</taxon>
        <taxon>Bacillati</taxon>
        <taxon>Bacillota</taxon>
        <taxon>Clostridia</taxon>
        <taxon>Eubacteriales</taxon>
        <taxon>Oscillospiraceae</taxon>
        <taxon>Neglectibacter</taxon>
    </lineage>
</organism>
<keyword evidence="1" id="KW-1003">Cell membrane</keyword>
<dbReference type="Gene3D" id="3.40.190.10">
    <property type="entry name" value="Periplasmic binding protein-like II"/>
    <property type="match status" value="2"/>
</dbReference>